<dbReference type="AlphaFoldDB" id="B0RKP9"/>
<name>B0RKP9_YEREN</name>
<sequence>MNPQCYTIRAVNVMADSCVELISPVTVFFRTKTKGIGITGFTFAIVIRVGSSVVLTASF</sequence>
<accession>B0RKP9</accession>
<protein>
    <submittedName>
        <fullName evidence="1">Uncharacterized protein</fullName>
    </submittedName>
</protein>
<geneLocation type="plasmid" evidence="1">
    <name>pYE854</name>
</geneLocation>
<keyword evidence="1" id="KW-0614">Plasmid</keyword>
<organism evidence="1">
    <name type="scientific">Yersinia enterocolitica</name>
    <dbReference type="NCBI Taxonomy" id="630"/>
    <lineage>
        <taxon>Bacteria</taxon>
        <taxon>Pseudomonadati</taxon>
        <taxon>Pseudomonadota</taxon>
        <taxon>Gammaproteobacteria</taxon>
        <taxon>Enterobacterales</taxon>
        <taxon>Yersiniaceae</taxon>
        <taxon>Yersinia</taxon>
    </lineage>
</organism>
<proteinExistence type="predicted"/>
<dbReference type="EMBL" id="AM905950">
    <property type="protein sequence ID" value="CAP20156.1"/>
    <property type="molecule type" value="Genomic_DNA"/>
</dbReference>
<reference evidence="1" key="1">
    <citation type="journal article" date="2008" name="J. Bacteriol.">
        <title>Genetic and functional properties of the self-transmissible Yersinia enterocolitica plasmid pYE854, which mobilizes the virulence plasmid pYV.</title>
        <authorList>
            <person name="Hammerl J.A."/>
            <person name="Klein I."/>
            <person name="Lanka E."/>
            <person name="Appel B."/>
            <person name="Hertwig S."/>
        </authorList>
    </citation>
    <scope>NUCLEOTIDE SEQUENCE [LARGE SCALE GENOMIC DNA]</scope>
    <source>
        <strain evidence="1">29854</strain>
        <plasmid evidence="1">pYE854</plasmid>
    </source>
</reference>
<evidence type="ECO:0000313" key="1">
    <source>
        <dbReference type="EMBL" id="CAP20156.1"/>
    </source>
</evidence>